<name>A0A845LYS1_9RHOB</name>
<protein>
    <recommendedName>
        <fullName evidence="2">Glucosamine inositolphosphorylceramide transferase 1 N-terminal domain-containing protein</fullName>
    </recommendedName>
</protein>
<organism evidence="3 4">
    <name type="scientific">Maritimibacter harenae</name>
    <dbReference type="NCBI Taxonomy" id="2606218"/>
    <lineage>
        <taxon>Bacteria</taxon>
        <taxon>Pseudomonadati</taxon>
        <taxon>Pseudomonadota</taxon>
        <taxon>Alphaproteobacteria</taxon>
        <taxon>Rhodobacterales</taxon>
        <taxon>Roseobacteraceae</taxon>
        <taxon>Maritimibacter</taxon>
    </lineage>
</organism>
<feature type="region of interest" description="Disordered" evidence="1">
    <location>
        <begin position="499"/>
        <end position="539"/>
    </location>
</feature>
<evidence type="ECO:0000259" key="2">
    <source>
        <dbReference type="Pfam" id="PF24793"/>
    </source>
</evidence>
<evidence type="ECO:0000256" key="1">
    <source>
        <dbReference type="SAM" id="MobiDB-lite"/>
    </source>
</evidence>
<dbReference type="AlphaFoldDB" id="A0A845LYS1"/>
<evidence type="ECO:0000313" key="3">
    <source>
        <dbReference type="EMBL" id="MZR12496.1"/>
    </source>
</evidence>
<comment type="caution">
    <text evidence="3">The sequence shown here is derived from an EMBL/GenBank/DDBJ whole genome shotgun (WGS) entry which is preliminary data.</text>
</comment>
<sequence length="539" mass="59443">MTLRICVVLADGDAPGPGERRFLDTVSRDDRLSLHALTALPPPPSKLPAAFAGLLRAEARTLPAPDTAPALSEPIATFDAGSVEGCDVIVDFSHAEQAEALADKARFGLWRLSAFAEGAGLSEARLRSPATAVTLTCDRGKGPIPIASARYDTKFLATRNRAYAREKSVQLLARELVRLARADTLPRRITPPPPAPVPAAWDVVDYVFATAREFMMRAWRKVEAKRGRRPGMFFLRLGHGRLEDITLTDGVDLVPLSNSYWADPFLFEHGGRTYLFYEDYSYDTGRGHLSVGRLDGDTMAPMGPVMQRDIHLSYPFVFSWNGEILMIPETHQAERIEVWRATRFPMEWELLATGFEGVKAVDTVVFQRDGQWWLLTNICNDSFGDFGTELHLFRIDDPLLGGAAPHPLNPVVIDACTARGGGRIVERDGRLLRASQDNTHGIYGYGLNLMEITELSMESFAERPLRHLYPDDVPGVMGAHHMDAAGGYTVVDLRRTQTGLHRSGRRQLQDAAAQEDQHQGRPDDGGHGDGEAKAKLGAE</sequence>
<dbReference type="SUPFAM" id="SSF75005">
    <property type="entry name" value="Arabinanase/levansucrase/invertase"/>
    <property type="match status" value="1"/>
</dbReference>
<keyword evidence="4" id="KW-1185">Reference proteome</keyword>
<dbReference type="InterPro" id="IPR056442">
    <property type="entry name" value="GINT1_N"/>
</dbReference>
<dbReference type="Pfam" id="PF24793">
    <property type="entry name" value="GINT1_N"/>
    <property type="match status" value="1"/>
</dbReference>
<gene>
    <name evidence="3" type="ORF">GQE99_05630</name>
</gene>
<dbReference type="InterPro" id="IPR023296">
    <property type="entry name" value="Glyco_hydro_beta-prop_sf"/>
</dbReference>
<dbReference type="RefSeq" id="WP_161350614.1">
    <property type="nucleotide sequence ID" value="NZ_WTUX01000010.1"/>
</dbReference>
<feature type="compositionally biased region" description="Basic and acidic residues" evidence="1">
    <location>
        <begin position="515"/>
        <end position="539"/>
    </location>
</feature>
<dbReference type="Proteomes" id="UP000467322">
    <property type="component" value="Unassembled WGS sequence"/>
</dbReference>
<evidence type="ECO:0000313" key="4">
    <source>
        <dbReference type="Proteomes" id="UP000467322"/>
    </source>
</evidence>
<dbReference type="Gene3D" id="2.115.10.20">
    <property type="entry name" value="Glycosyl hydrolase domain, family 43"/>
    <property type="match status" value="1"/>
</dbReference>
<proteinExistence type="predicted"/>
<feature type="domain" description="Glucosamine inositolphosphorylceramide transferase 1 N-terminal" evidence="2">
    <location>
        <begin position="257"/>
        <end position="463"/>
    </location>
</feature>
<dbReference type="EMBL" id="WTUX01000010">
    <property type="protein sequence ID" value="MZR12496.1"/>
    <property type="molecule type" value="Genomic_DNA"/>
</dbReference>
<accession>A0A845LYS1</accession>
<reference evidence="3 4" key="1">
    <citation type="submission" date="2019-12" db="EMBL/GenBank/DDBJ databases">
        <title>Maritimibacter sp. nov. sp. isolated from sea sand.</title>
        <authorList>
            <person name="Kim J."/>
            <person name="Jeong S.E."/>
            <person name="Jung H.S."/>
            <person name="Jeon C.O."/>
        </authorList>
    </citation>
    <scope>NUCLEOTIDE SEQUENCE [LARGE SCALE GENOMIC DNA]</scope>
    <source>
        <strain evidence="3 4">DP07</strain>
    </source>
</reference>